<sequence length="487" mass="56852">MKKVLMTNLYFEKYSGSELHISEMARLFERKGYDVTIAVFRKAYPLMTEMRKLHIIECQSEELKEFDFDIIFVQHFPVFDYLCCKYNLTFRKLVVSKLSVISEVEELPVCIIDADVILCVSEECAELVRKQIGVDERIRVFKNCVGQEFFDYYQGKELKKLKKIAVISNHIPLELKELPDVLGKDYIVDFIGVGNNTKLVNAKVLSEYDLIITIGRTVQQCFAVGVPVYVYDYFGGPGYIDGSNFILAEKYNFSGRGFSKLSANELADDIKKHYNQAVLELAHLHSVAQERYNYVEQFDLFYSELFNQESDIRKAQYYTNIEKSRIMTYNKVMPIMLGTNQRSQLFFNAGDGFCEENSIVWYSVENYKIRRTFSINGHVSELRFDPCDAPCRCKVYEFSVNGKKKKIKQLELIITNDPQFIISLSEVEKQEENLEIEIVFQYELIPFEEVINTSMKLIDGLKVENARLKQNFLYRFRNKIQCALTRK</sequence>
<organism evidence="1 2">
    <name type="scientific">Clostridium scindens (strain JCM 10418 / VPI 12708)</name>
    <dbReference type="NCBI Taxonomy" id="29347"/>
    <lineage>
        <taxon>Bacteria</taxon>
        <taxon>Bacillati</taxon>
        <taxon>Bacillota</taxon>
        <taxon>Clostridia</taxon>
        <taxon>Lachnospirales</taxon>
        <taxon>Lachnospiraceae</taxon>
    </lineage>
</organism>
<dbReference type="SUPFAM" id="SSF53756">
    <property type="entry name" value="UDP-Glycosyltransferase/glycogen phosphorylase"/>
    <property type="match status" value="1"/>
</dbReference>
<dbReference type="GO" id="GO:0016740">
    <property type="term" value="F:transferase activity"/>
    <property type="evidence" value="ECO:0007669"/>
    <property type="project" value="UniProtKB-KW"/>
</dbReference>
<reference evidence="1 2" key="1">
    <citation type="submission" date="2019-08" db="EMBL/GenBank/DDBJ databases">
        <title>In-depth cultivation of the pig gut microbiome towards novel bacterial diversity and tailored functional studies.</title>
        <authorList>
            <person name="Wylensek D."/>
            <person name="Hitch T.C.A."/>
            <person name="Clavel T."/>
        </authorList>
    </citation>
    <scope>NUCLEOTIDE SEQUENCE [LARGE SCALE GENOMIC DNA]</scope>
    <source>
        <strain evidence="1 2">BL-389-WT-3D</strain>
    </source>
</reference>
<dbReference type="RefSeq" id="WP_154322813.1">
    <property type="nucleotide sequence ID" value="NZ_CAJLHJ010000001.1"/>
</dbReference>
<proteinExistence type="predicted"/>
<protein>
    <submittedName>
        <fullName evidence="1">Glycosyltransferase family 4 protein</fullName>
    </submittedName>
</protein>
<dbReference type="Proteomes" id="UP000462363">
    <property type="component" value="Unassembled WGS sequence"/>
</dbReference>
<comment type="caution">
    <text evidence="1">The sequence shown here is derived from an EMBL/GenBank/DDBJ whole genome shotgun (WGS) entry which is preliminary data.</text>
</comment>
<gene>
    <name evidence="1" type="ORF">FYJ37_15935</name>
</gene>
<dbReference type="EMBL" id="VUMB01000050">
    <property type="protein sequence ID" value="MSS41779.1"/>
    <property type="molecule type" value="Genomic_DNA"/>
</dbReference>
<name>A0A844FDM4_CLOSV</name>
<keyword evidence="1" id="KW-0808">Transferase</keyword>
<accession>A0A844FDM4</accession>
<evidence type="ECO:0000313" key="2">
    <source>
        <dbReference type="Proteomes" id="UP000462363"/>
    </source>
</evidence>
<dbReference type="Gene3D" id="3.40.50.2000">
    <property type="entry name" value="Glycogen Phosphorylase B"/>
    <property type="match status" value="1"/>
</dbReference>
<evidence type="ECO:0000313" key="1">
    <source>
        <dbReference type="EMBL" id="MSS41779.1"/>
    </source>
</evidence>
<dbReference type="AlphaFoldDB" id="A0A844FDM4"/>